<dbReference type="Proteomes" id="UP000009309">
    <property type="component" value="Plasmid pFLIM01"/>
</dbReference>
<comment type="similarity">
    <text evidence="2">Belongs to the outer membrane factor (OMF) (TC 1.B.17) family.</text>
</comment>
<evidence type="ECO:0000256" key="2">
    <source>
        <dbReference type="ARBA" id="ARBA00007613"/>
    </source>
</evidence>
<feature type="transmembrane region" description="Helical" evidence="9">
    <location>
        <begin position="466"/>
        <end position="485"/>
    </location>
</feature>
<dbReference type="InterPro" id="IPR004763">
    <property type="entry name" value="CusA-like"/>
</dbReference>
<feature type="transmembrane region" description="Helical" evidence="9">
    <location>
        <begin position="1000"/>
        <end position="1022"/>
    </location>
</feature>
<evidence type="ECO:0000256" key="7">
    <source>
        <dbReference type="ARBA" id="ARBA00022989"/>
    </source>
</evidence>
<geneLocation type="plasmid" evidence="10 11">
    <name>pFLIM01</name>
</geneLocation>
<dbReference type="Gene3D" id="3.30.70.1440">
    <property type="entry name" value="Multidrug efflux transporter AcrB pore domain"/>
    <property type="match status" value="1"/>
</dbReference>
<protein>
    <submittedName>
        <fullName evidence="10">Protein helA</fullName>
    </submittedName>
</protein>
<dbReference type="Gene3D" id="1.20.1640.10">
    <property type="entry name" value="Multidrug efflux transporter AcrB transmembrane domain"/>
    <property type="match status" value="2"/>
</dbReference>
<feature type="transmembrane region" description="Helical" evidence="9">
    <location>
        <begin position="384"/>
        <end position="404"/>
    </location>
</feature>
<evidence type="ECO:0000313" key="10">
    <source>
        <dbReference type="EMBL" id="CCH57547.1"/>
    </source>
</evidence>
<feature type="transmembrane region" description="Helical" evidence="9">
    <location>
        <begin position="30"/>
        <end position="48"/>
    </location>
</feature>
<evidence type="ECO:0000256" key="8">
    <source>
        <dbReference type="ARBA" id="ARBA00023136"/>
    </source>
</evidence>
<dbReference type="EMBL" id="HE805916">
    <property type="protein sequence ID" value="CCH57547.1"/>
    <property type="molecule type" value="Genomic_DNA"/>
</dbReference>
<dbReference type="GO" id="GO:0042910">
    <property type="term" value="F:xenobiotic transmembrane transporter activity"/>
    <property type="evidence" value="ECO:0007669"/>
    <property type="project" value="TreeGrafter"/>
</dbReference>
<name>I2GTU6_9BACT</name>
<keyword evidence="10" id="KW-0614">Plasmid</keyword>
<keyword evidence="5" id="KW-1003">Cell membrane</keyword>
<dbReference type="Gene3D" id="1.20.1600.10">
    <property type="entry name" value="Outer membrane efflux proteins (OEP)"/>
    <property type="match status" value="1"/>
</dbReference>
<keyword evidence="11" id="KW-1185">Reference proteome</keyword>
<accession>I2GTU6</accession>
<dbReference type="Pfam" id="PF02321">
    <property type="entry name" value="OEP"/>
    <property type="match status" value="1"/>
</dbReference>
<proteinExistence type="inferred from homology"/>
<comment type="subcellular location">
    <subcellularLocation>
        <location evidence="1">Cell membrane</location>
        <topology evidence="1">Multi-pass membrane protein</topology>
    </subcellularLocation>
</comment>
<dbReference type="InterPro" id="IPR003423">
    <property type="entry name" value="OMP_efflux"/>
</dbReference>
<dbReference type="SUPFAM" id="SSF56954">
    <property type="entry name" value="Outer membrane efflux proteins (OEP)"/>
    <property type="match status" value="1"/>
</dbReference>
<keyword evidence="6 9" id="KW-0812">Transmembrane</keyword>
<evidence type="ECO:0000256" key="1">
    <source>
        <dbReference type="ARBA" id="ARBA00004651"/>
    </source>
</evidence>
<feature type="transmembrane region" description="Helical" evidence="9">
    <location>
        <begin position="361"/>
        <end position="377"/>
    </location>
</feature>
<evidence type="ECO:0000313" key="11">
    <source>
        <dbReference type="Proteomes" id="UP000009309"/>
    </source>
</evidence>
<dbReference type="SUPFAM" id="SSF82714">
    <property type="entry name" value="Multidrug efflux transporter AcrB TolC docking domain, DN and DC subdomains"/>
    <property type="match status" value="2"/>
</dbReference>
<dbReference type="NCBIfam" id="TIGR00914">
    <property type="entry name" value="2A0601"/>
    <property type="match status" value="1"/>
</dbReference>
<dbReference type="GO" id="GO:0005886">
    <property type="term" value="C:plasma membrane"/>
    <property type="evidence" value="ECO:0007669"/>
    <property type="project" value="UniProtKB-SubCell"/>
</dbReference>
<dbReference type="PANTHER" id="PTHR32063">
    <property type="match status" value="1"/>
</dbReference>
<reference evidence="10 11" key="1">
    <citation type="journal article" date="2012" name="J. Bacteriol.">
        <title>Genome Sequence of the Filamentous Bacterium Fibrisoma limi BUZ 3T.</title>
        <authorList>
            <person name="Filippini M."/>
            <person name="Qi W."/>
            <person name="Jaenicke S."/>
            <person name="Goesmann A."/>
            <person name="Smits T.H."/>
            <person name="Bagheri H.C."/>
        </authorList>
    </citation>
    <scope>NUCLEOTIDE SEQUENCE [LARGE SCALE GENOMIC DNA]</scope>
    <source>
        <strain evidence="11">BUZ 3T</strain>
        <plasmid evidence="10 11">pFLIM01</plasmid>
    </source>
</reference>
<dbReference type="GO" id="GO:0008324">
    <property type="term" value="F:monoatomic cation transmembrane transporter activity"/>
    <property type="evidence" value="ECO:0007669"/>
    <property type="project" value="InterPro"/>
</dbReference>
<dbReference type="Gene3D" id="3.30.70.1320">
    <property type="entry name" value="Multidrug efflux transporter AcrB pore domain like"/>
    <property type="match status" value="1"/>
</dbReference>
<sequence length="1500" mass="163715">MYAFGISFLSTYSDTIMLDRIIRFSIQNKLIIGLFTLALIVWGGYSLTRLPIDALPDITNNQVQVITQSPALSAPDVERLISFPIEQTMATLPDLVEVRSISRFGLSVVTIVFTDAVDVLVARQQVFERLQQARSQIPANAGDPELAPVTTGLGEIYQYVIRAKPGYEKRYPAMELRSIQDWIVRRQLLGTKGVADVSSFGGLLKQYEVAVDPQRLRATGVTMNELFTALERNNQNAGGAYIDRRPNAYFIRSEGLIRTVADIGKIVVRRTDEGVPVLVRDVAQVQLGSAIRYGAMTRNDEGEVVGAIVMMLKGANSSEVIGNVKARIEQIKKSLPEGIEIHAFLDRTKLVNRAIGTVERNLIEGALIVVFVLVLMLGNWRAGLVVASVIPLSMLFAVILMNLFGVSGNLMSLGAIDFGLIVDGAVIIVEATLHHIALKNYRHNLTQAEMDEEVYESASRIRSSAAFGEIIILIVYLPILALVGIEGKMFRPMAQTVAFAIAGAFILSLTYVPMVSALLLSKKPVREATRTVSDRIMAFFHRLYDPAIRWTLGHKRIVVGLSVALFAVALFIFSRLGGEFIPQLDEGDFAVETRVMTGSSLAQTVDASQQAGALLRKEYPEVVEVVSKIGASEIPTDPMPIEAADMMVILKDRKEWTSASSREELAQKMQSTLERIPGVSFGFLQPIQMRFSELMTGVKQDVAVKLYGEDLGILADYAVRIGRVVSTVPGAKDLYVEPVSGLPQIVVKFDRDALARFGLSIEEANRYLQAAFAGASAGLVYEGERRYDLVVRLQQQSRQRLEDVQNLLVTTVDGQAVPLGQIADVSFQNSVNQIQRENAQRRITVAFNVRERDVESVVRELQQKLDRQVKLPPGYYLTYGGQFQNLEEARERLSIAVPVALGLIFLLLFFTFGSVRQSLLIFSAIPLSAIGGVIALWLRGMPFSISAGVGFIALFGVAVLNGIVLIGEFNHLKSERGPTEGQTDLRDIILQGTATRLRPVMLTALVASLGFLPMALAQTAGAEVQRPLATVVIGGLVSATLLTLLVLPCLYWWEQTAGGTGPLGAKRSGITPQPVGKLTSWLLIAGLGVGVGSIAQAQTSPTALTATPLTLDAALNQALANNGSGRVSSLNIAIQQTGRRTAREIGRTDVSLVSGQYNSLRWDNNVTISQSIPNGKLIRGLERLADAGIRSSELQARLTQIELRARVKGTYLELTYLTERLKLLARQDSLLVAFRRATDVRQRTGEGTGLEVATADNLIGEVRNQLALTEAERQIALTGLQTLLNTTSGLTLPDEPLTRRPLPILADSALAQNPTLALLRQQVSIAEGQIAVEQARLRPDYSVGYFNQSLIGTQNVDGPGGVPQERYFGGGRRFQGVQVSVSIPLFQKAQRARIESARLGQQLAEASLGFNQRNLQGDLAAAIQEVRKQQASLSYYEQTGLPVARRLAEGAEKAFRAGEAGYLEYAQALTRAYQTQTGYVDTINQYNQAVVQLEQLVGLP</sequence>
<keyword evidence="4" id="KW-0813">Transport</keyword>
<evidence type="ECO:0000256" key="5">
    <source>
        <dbReference type="ARBA" id="ARBA00022475"/>
    </source>
</evidence>
<dbReference type="SUPFAM" id="SSF82693">
    <property type="entry name" value="Multidrug efflux transporter AcrB pore domain, PN1, PN2, PC1 and PC2 subdomains"/>
    <property type="match status" value="3"/>
</dbReference>
<gene>
    <name evidence="10" type="primary">helA</name>
    <name evidence="10" type="ORF">BN8_p06728</name>
</gene>
<evidence type="ECO:0000256" key="9">
    <source>
        <dbReference type="SAM" id="Phobius"/>
    </source>
</evidence>
<feature type="transmembrane region" description="Helical" evidence="9">
    <location>
        <begin position="497"/>
        <end position="520"/>
    </location>
</feature>
<feature type="transmembrane region" description="Helical" evidence="9">
    <location>
        <begin position="944"/>
        <end position="966"/>
    </location>
</feature>
<dbReference type="PANTHER" id="PTHR32063:SF24">
    <property type="entry name" value="CATION EFFLUX SYSTEM (ACRB_ACRD_ACRF FAMILY)"/>
    <property type="match status" value="1"/>
</dbReference>
<evidence type="ECO:0000256" key="4">
    <source>
        <dbReference type="ARBA" id="ARBA00022448"/>
    </source>
</evidence>
<dbReference type="Gene3D" id="3.30.2090.10">
    <property type="entry name" value="Multidrug efflux transporter AcrB TolC docking domain, DN and DC subdomains"/>
    <property type="match status" value="2"/>
</dbReference>
<comment type="similarity">
    <text evidence="3">Belongs to the resistance-nodulation-cell division (RND) (TC 2.A.6) family.</text>
</comment>
<feature type="transmembrane region" description="Helical" evidence="9">
    <location>
        <begin position="1074"/>
        <end position="1095"/>
    </location>
</feature>
<feature type="transmembrane region" description="Helical" evidence="9">
    <location>
        <begin position="1028"/>
        <end position="1053"/>
    </location>
</feature>
<evidence type="ECO:0000256" key="3">
    <source>
        <dbReference type="ARBA" id="ARBA00010942"/>
    </source>
</evidence>
<dbReference type="InterPro" id="IPR001036">
    <property type="entry name" value="Acrflvin-R"/>
</dbReference>
<feature type="transmembrane region" description="Helical" evidence="9">
    <location>
        <begin position="557"/>
        <end position="576"/>
    </location>
</feature>
<feature type="transmembrane region" description="Helical" evidence="9">
    <location>
        <begin position="919"/>
        <end position="938"/>
    </location>
</feature>
<keyword evidence="7 9" id="KW-1133">Transmembrane helix</keyword>
<evidence type="ECO:0000256" key="6">
    <source>
        <dbReference type="ARBA" id="ARBA00022692"/>
    </source>
</evidence>
<dbReference type="PRINTS" id="PR00702">
    <property type="entry name" value="ACRIFLAVINRP"/>
</dbReference>
<dbReference type="Pfam" id="PF00873">
    <property type="entry name" value="ACR_tran"/>
    <property type="match status" value="1"/>
</dbReference>
<feature type="transmembrane region" description="Helical" evidence="9">
    <location>
        <begin position="410"/>
        <end position="433"/>
    </location>
</feature>
<keyword evidence="8 9" id="KW-0472">Membrane</keyword>
<dbReference type="InterPro" id="IPR027463">
    <property type="entry name" value="AcrB_DN_DC_subdom"/>
</dbReference>
<dbReference type="GO" id="GO:0015562">
    <property type="term" value="F:efflux transmembrane transporter activity"/>
    <property type="evidence" value="ECO:0007669"/>
    <property type="project" value="InterPro"/>
</dbReference>
<feature type="transmembrane region" description="Helical" evidence="9">
    <location>
        <begin position="893"/>
        <end position="912"/>
    </location>
</feature>
<dbReference type="Gene3D" id="3.30.70.1430">
    <property type="entry name" value="Multidrug efflux transporter AcrB pore domain"/>
    <property type="match status" value="2"/>
</dbReference>
<dbReference type="SUPFAM" id="SSF82866">
    <property type="entry name" value="Multidrug efflux transporter AcrB transmembrane domain"/>
    <property type="match status" value="2"/>
</dbReference>
<organism evidence="10 11">
    <name type="scientific">Fibrisoma limi BUZ 3</name>
    <dbReference type="NCBI Taxonomy" id="1185876"/>
    <lineage>
        <taxon>Bacteria</taxon>
        <taxon>Pseudomonadati</taxon>
        <taxon>Bacteroidota</taxon>
        <taxon>Cytophagia</taxon>
        <taxon>Cytophagales</taxon>
        <taxon>Spirosomataceae</taxon>
        <taxon>Fibrisoma</taxon>
    </lineage>
</organism>